<reference evidence="2" key="1">
    <citation type="journal article" date="2019" name="Int. J. Syst. Evol. Microbiol.">
        <title>The Global Catalogue of Microorganisms (GCM) 10K type strain sequencing project: providing services to taxonomists for standard genome sequencing and annotation.</title>
        <authorList>
            <consortium name="The Broad Institute Genomics Platform"/>
            <consortium name="The Broad Institute Genome Sequencing Center for Infectious Disease"/>
            <person name="Wu L."/>
            <person name="Ma J."/>
        </authorList>
    </citation>
    <scope>NUCLEOTIDE SEQUENCE [LARGE SCALE GENOMIC DNA]</scope>
    <source>
        <strain evidence="2">KCTC 42082</strain>
    </source>
</reference>
<evidence type="ECO:0008006" key="3">
    <source>
        <dbReference type="Google" id="ProtNLM"/>
    </source>
</evidence>
<accession>A0ABQ3FD16</accession>
<dbReference type="EMBL" id="BMZM01000001">
    <property type="protein sequence ID" value="GHC18086.1"/>
    <property type="molecule type" value="Genomic_DNA"/>
</dbReference>
<evidence type="ECO:0000313" key="1">
    <source>
        <dbReference type="EMBL" id="GHC18086.1"/>
    </source>
</evidence>
<name>A0ABQ3FD16_9GAMM</name>
<keyword evidence="2" id="KW-1185">Reference proteome</keyword>
<protein>
    <recommendedName>
        <fullName evidence="3">DUF333 domain-containing protein</fullName>
    </recommendedName>
</protein>
<dbReference type="Proteomes" id="UP000604243">
    <property type="component" value="Unassembled WGS sequence"/>
</dbReference>
<evidence type="ECO:0000313" key="2">
    <source>
        <dbReference type="Proteomes" id="UP000604243"/>
    </source>
</evidence>
<comment type="caution">
    <text evidence="1">The sequence shown here is derived from an EMBL/GenBank/DDBJ whole genome shotgun (WGS) entry which is preliminary data.</text>
</comment>
<organism evidence="1 2">
    <name type="scientific">Kushneria pakistanensis</name>
    <dbReference type="NCBI Taxonomy" id="1508770"/>
    <lineage>
        <taxon>Bacteria</taxon>
        <taxon>Pseudomonadati</taxon>
        <taxon>Pseudomonadota</taxon>
        <taxon>Gammaproteobacteria</taxon>
        <taxon>Oceanospirillales</taxon>
        <taxon>Halomonadaceae</taxon>
        <taxon>Kushneria</taxon>
    </lineage>
</organism>
<proteinExistence type="predicted"/>
<gene>
    <name evidence="1" type="ORF">GCM10010082_06760</name>
</gene>
<sequence length="95" mass="9644">MCTGRTIGAQTGASCANDGNIYTSFLHVGSPVSGRTVGSCTYKNGHPEVAAIINQAMNASGNSLVEMSLQIFGAADMPAIDPDLRHGGLPGHGAQ</sequence>